<feature type="transmembrane region" description="Helical" evidence="5">
    <location>
        <begin position="542"/>
        <end position="562"/>
    </location>
</feature>
<dbReference type="SUPFAM" id="SSF58104">
    <property type="entry name" value="Methyl-accepting chemotaxis protein (MCP) signaling domain"/>
    <property type="match status" value="1"/>
</dbReference>
<feature type="transmembrane region" description="Helical" evidence="5">
    <location>
        <begin position="582"/>
        <end position="604"/>
    </location>
</feature>
<dbReference type="AlphaFoldDB" id="A0AAW7IP36"/>
<feature type="domain" description="ABC-2 type transporter transmembrane" evidence="6">
    <location>
        <begin position="23"/>
        <end position="166"/>
    </location>
</feature>
<evidence type="ECO:0000256" key="5">
    <source>
        <dbReference type="SAM" id="Phobius"/>
    </source>
</evidence>
<dbReference type="PANTHER" id="PTHR43077:SF5">
    <property type="entry name" value="PHAGE INFECTION PROTEIN"/>
    <property type="match status" value="1"/>
</dbReference>
<dbReference type="InterPro" id="IPR023908">
    <property type="entry name" value="xxxLxxG_rpt"/>
</dbReference>
<evidence type="ECO:0000256" key="3">
    <source>
        <dbReference type="ARBA" id="ARBA00022989"/>
    </source>
</evidence>
<dbReference type="NCBIfam" id="TIGR03061">
    <property type="entry name" value="pip_yhgE_Nterm"/>
    <property type="match status" value="1"/>
</dbReference>
<dbReference type="InterPro" id="IPR051328">
    <property type="entry name" value="T7SS_ABC-Transporter"/>
</dbReference>
<dbReference type="InterPro" id="IPR017500">
    <property type="entry name" value="Phage_infect_YhgE_N"/>
</dbReference>
<dbReference type="GO" id="GO:0140359">
    <property type="term" value="F:ABC-type transporter activity"/>
    <property type="evidence" value="ECO:0007669"/>
    <property type="project" value="InterPro"/>
</dbReference>
<evidence type="ECO:0000256" key="2">
    <source>
        <dbReference type="ARBA" id="ARBA00022692"/>
    </source>
</evidence>
<dbReference type="Gene3D" id="1.10.287.950">
    <property type="entry name" value="Methyl-accepting chemotaxis protein"/>
    <property type="match status" value="1"/>
</dbReference>
<evidence type="ECO:0000313" key="8">
    <source>
        <dbReference type="Proteomes" id="UP001234602"/>
    </source>
</evidence>
<gene>
    <name evidence="7" type="ORF">QUF89_13195</name>
</gene>
<protein>
    <submittedName>
        <fullName evidence="7">YhgE/Pip domain-containing protein</fullName>
    </submittedName>
</protein>
<organism evidence="7 8">
    <name type="scientific">Peribacillus simplex</name>
    <dbReference type="NCBI Taxonomy" id="1478"/>
    <lineage>
        <taxon>Bacteria</taxon>
        <taxon>Bacillati</taxon>
        <taxon>Bacillota</taxon>
        <taxon>Bacilli</taxon>
        <taxon>Bacillales</taxon>
        <taxon>Bacillaceae</taxon>
        <taxon>Peribacillus</taxon>
    </lineage>
</organism>
<accession>A0AAW7IP36</accession>
<evidence type="ECO:0000259" key="6">
    <source>
        <dbReference type="Pfam" id="PF12698"/>
    </source>
</evidence>
<name>A0AAW7IP36_9BACI</name>
<dbReference type="InterPro" id="IPR011049">
    <property type="entry name" value="Serralysin-like_metalloprot_C"/>
</dbReference>
<comment type="subcellular location">
    <subcellularLocation>
        <location evidence="1">Membrane</location>
        <topology evidence="1">Multi-pass membrane protein</topology>
    </subcellularLocation>
</comment>
<dbReference type="InterPro" id="IPR017501">
    <property type="entry name" value="Phage_infect_YhgE_C"/>
</dbReference>
<keyword evidence="3 5" id="KW-1133">Transmembrane helix</keyword>
<dbReference type="EMBL" id="JAUCEY010000008">
    <property type="protein sequence ID" value="MDM5453141.1"/>
    <property type="molecule type" value="Genomic_DNA"/>
</dbReference>
<feature type="transmembrane region" description="Helical" evidence="5">
    <location>
        <begin position="20"/>
        <end position="42"/>
    </location>
</feature>
<feature type="transmembrane region" description="Helical" evidence="5">
    <location>
        <begin position="642"/>
        <end position="661"/>
    </location>
</feature>
<evidence type="ECO:0000256" key="4">
    <source>
        <dbReference type="ARBA" id="ARBA00023136"/>
    </source>
</evidence>
<dbReference type="PANTHER" id="PTHR43077">
    <property type="entry name" value="TRANSPORT PERMEASE YVFS-RELATED"/>
    <property type="match status" value="1"/>
</dbReference>
<dbReference type="RefSeq" id="WP_289320155.1">
    <property type="nucleotide sequence ID" value="NZ_JAUCEY010000008.1"/>
</dbReference>
<keyword evidence="2 5" id="KW-0812">Transmembrane</keyword>
<comment type="caution">
    <text evidence="7">The sequence shown here is derived from an EMBL/GenBank/DDBJ whole genome shotgun (WGS) entry which is preliminary data.</text>
</comment>
<dbReference type="Proteomes" id="UP001234602">
    <property type="component" value="Unassembled WGS sequence"/>
</dbReference>
<dbReference type="Pfam" id="PF12698">
    <property type="entry name" value="ABC2_membrane_3"/>
    <property type="match status" value="2"/>
</dbReference>
<dbReference type="NCBIfam" id="TIGR03057">
    <property type="entry name" value="xxxLxxG_by_4"/>
    <property type="match status" value="4"/>
</dbReference>
<evidence type="ECO:0000256" key="1">
    <source>
        <dbReference type="ARBA" id="ARBA00004141"/>
    </source>
</evidence>
<reference evidence="7" key="1">
    <citation type="submission" date="2023-06" db="EMBL/GenBank/DDBJ databases">
        <title>Comparative genomics of Bacillaceae isolates and their secondary metabolite potential.</title>
        <authorList>
            <person name="Song L."/>
            <person name="Nielsen L.J."/>
            <person name="Mohite O."/>
            <person name="Xu X."/>
            <person name="Weber T."/>
            <person name="Kovacs A.T."/>
        </authorList>
    </citation>
    <scope>NUCLEOTIDE SEQUENCE</scope>
    <source>
        <strain evidence="7">D8_B_37</strain>
    </source>
</reference>
<dbReference type="GO" id="GO:0016020">
    <property type="term" value="C:membrane"/>
    <property type="evidence" value="ECO:0007669"/>
    <property type="project" value="UniProtKB-SubCell"/>
</dbReference>
<dbReference type="SUPFAM" id="SSF101967">
    <property type="entry name" value="Adhesin YadA, collagen-binding domain"/>
    <property type="match status" value="1"/>
</dbReference>
<feature type="transmembrane region" description="Helical" evidence="5">
    <location>
        <begin position="610"/>
        <end position="633"/>
    </location>
</feature>
<feature type="domain" description="ABC-2 type transporter transmembrane" evidence="6">
    <location>
        <begin position="495"/>
        <end position="716"/>
    </location>
</feature>
<proteinExistence type="predicted"/>
<evidence type="ECO:0000313" key="7">
    <source>
        <dbReference type="EMBL" id="MDM5453141.1"/>
    </source>
</evidence>
<dbReference type="Gene3D" id="6.10.250.370">
    <property type="match status" value="1"/>
</dbReference>
<sequence length="735" mass="79021">MKSSLIKQELLGLFKNKKLLIPIIAILFIPIMYSGMFLWAFWDPYDRLEDLPVAIVNNDSGAELEGEEIKLGDEFVEKLKKSKDFNFQFVDRKTGYKNLEDQKYYLLVEVPENFSKNATTLMDEKPKKLELKYVPNESFNFLSAQIGETAVQKIQMALAEKVTETYAETMFDIITEMGEGFQSTDEAAGKLKDGILDVDNGAKTLEEKLTSLAEKQVEFTGGTKKVQDGTVELQKGAKTLADGLGQLSNAQNQLIDGAKKAEDGAGSLQSGIEKTHTGIGTVEEKMNELVSGTEKIHDGSKQLKGSLQQLESGSNSLADGASGLKEGVSTLQSTLDPYLGALPKEQQDALKQAFDNLSAGATKLESGNKELANSAGQIQAGASSLSENISTLNSGQKALQTGVSQLNEGAGQLETGAAQLKEGQSQLRVGLVTFGEKLSEAATGSQNLASGSAALADGVNQLTAGSAALADGSSQLADGSSKIVSGTSKLAEGSTEFKDKINKAAKDSADINAGEETYNMVAEPVKVEKESINKVPNYGTGFAPYFLSLGLFVGALLLSIVFPLREPIGIPKNGFTWFLSKFGIIAGVGIIQAIIASGLTLVLLDMEVKSVPLFVMFSILTSLVFITLIQLLVTTLGDPGRFIAIVILILQLTTSAGTFPLELIPEPLQIFNNWLPMTFSVRGFKEVISSGNFGLMWQNVYVLLGFTISFMILTLLYFVVKYKKSYSGVSETTEN</sequence>
<feature type="transmembrane region" description="Helical" evidence="5">
    <location>
        <begin position="700"/>
        <end position="720"/>
    </location>
</feature>
<keyword evidence="4 5" id="KW-0472">Membrane</keyword>
<dbReference type="NCBIfam" id="TIGR03062">
    <property type="entry name" value="pip_yhgE_Cterm"/>
    <property type="match status" value="1"/>
</dbReference>
<dbReference type="Gene3D" id="3.40.1710.10">
    <property type="entry name" value="abc type-2 transporter like domain"/>
    <property type="match status" value="1"/>
</dbReference>
<dbReference type="InterPro" id="IPR013525">
    <property type="entry name" value="ABC2_TM"/>
</dbReference>